<protein>
    <submittedName>
        <fullName evidence="3">Peptidoglycan-binding protein</fullName>
    </submittedName>
</protein>
<feature type="domain" description="Excalibur calcium-binding" evidence="2">
    <location>
        <begin position="91"/>
        <end position="128"/>
    </location>
</feature>
<accession>A0ABS7RK99</accession>
<sequence>MQQRLNHLGYGTLESDGYYGPATASAVSWFQGDQGLEVDAVVGPQTWRALAQASPGFASEGALPGADGTWEEPLAEQAPDGEGSLSENAYTDMDCSDFASHEEAQDYYEGQIGDPDALDRDGDSLACEWGPNP</sequence>
<evidence type="ECO:0000259" key="2">
    <source>
        <dbReference type="SMART" id="SM00894"/>
    </source>
</evidence>
<evidence type="ECO:0000256" key="1">
    <source>
        <dbReference type="SAM" id="MobiDB-lite"/>
    </source>
</evidence>
<dbReference type="InterPro" id="IPR036366">
    <property type="entry name" value="PGBDSf"/>
</dbReference>
<dbReference type="Gene3D" id="1.10.101.10">
    <property type="entry name" value="PGBD-like superfamily/PGBD"/>
    <property type="match status" value="1"/>
</dbReference>
<dbReference type="InterPro" id="IPR008613">
    <property type="entry name" value="Excalibur_Ca-bd_domain"/>
</dbReference>
<dbReference type="SUPFAM" id="SSF47090">
    <property type="entry name" value="PGBD-like"/>
    <property type="match status" value="1"/>
</dbReference>
<dbReference type="SMART" id="SM00894">
    <property type="entry name" value="Excalibur"/>
    <property type="match status" value="1"/>
</dbReference>
<keyword evidence="4" id="KW-1185">Reference proteome</keyword>
<dbReference type="Proteomes" id="UP000754710">
    <property type="component" value="Unassembled WGS sequence"/>
</dbReference>
<dbReference type="Pfam" id="PF05901">
    <property type="entry name" value="Excalibur"/>
    <property type="match status" value="1"/>
</dbReference>
<evidence type="ECO:0000313" key="4">
    <source>
        <dbReference type="Proteomes" id="UP000754710"/>
    </source>
</evidence>
<dbReference type="Pfam" id="PF01471">
    <property type="entry name" value="PG_binding_1"/>
    <property type="match status" value="1"/>
</dbReference>
<reference evidence="3 4" key="1">
    <citation type="submission" date="2021-08" db="EMBL/GenBank/DDBJ databases">
        <title>Nocardioides bacterium WL0053 sp. nov., isolated from the sediment.</title>
        <authorList>
            <person name="Wang L."/>
            <person name="Zhang D."/>
            <person name="Zhang A."/>
        </authorList>
    </citation>
    <scope>NUCLEOTIDE SEQUENCE [LARGE SCALE GENOMIC DNA]</scope>
    <source>
        <strain evidence="3 4">WL0053</strain>
    </source>
</reference>
<proteinExistence type="predicted"/>
<dbReference type="EMBL" id="JAIEZQ010000002">
    <property type="protein sequence ID" value="MBY9074907.1"/>
    <property type="molecule type" value="Genomic_DNA"/>
</dbReference>
<dbReference type="InterPro" id="IPR002477">
    <property type="entry name" value="Peptidoglycan-bd-like"/>
</dbReference>
<comment type="caution">
    <text evidence="3">The sequence shown here is derived from an EMBL/GenBank/DDBJ whole genome shotgun (WGS) entry which is preliminary data.</text>
</comment>
<name>A0ABS7RK99_9ACTN</name>
<organism evidence="3 4">
    <name type="scientific">Nocardioides jiangsuensis</name>
    <dbReference type="NCBI Taxonomy" id="2866161"/>
    <lineage>
        <taxon>Bacteria</taxon>
        <taxon>Bacillati</taxon>
        <taxon>Actinomycetota</taxon>
        <taxon>Actinomycetes</taxon>
        <taxon>Propionibacteriales</taxon>
        <taxon>Nocardioidaceae</taxon>
        <taxon>Nocardioides</taxon>
    </lineage>
</organism>
<dbReference type="InterPro" id="IPR036365">
    <property type="entry name" value="PGBD-like_sf"/>
</dbReference>
<evidence type="ECO:0000313" key="3">
    <source>
        <dbReference type="EMBL" id="MBY9074907.1"/>
    </source>
</evidence>
<feature type="region of interest" description="Disordered" evidence="1">
    <location>
        <begin position="58"/>
        <end position="133"/>
    </location>
</feature>
<gene>
    <name evidence="3" type="ORF">K1X13_08765</name>
</gene>